<sequence>MTKRYYKHETADFHCYKANHVTTATRITEEVCLFSDFRVLKVRRTDKETIHLKIPQGTKKNQTFFLHRDIPYLGASPDGLIGEDGIVEVKCPFSAAEITPEEVVLAGKIKVLVTVLMSRYLLQSYCPGTCYSPTVQVLVTVLLSRYLLQSYCPGTSHCPTIQVLVTVLLSRYLSQSYCPGTCYSPTVQVLVTVLLSRYLSQSYCPGTCHSPTVQHVVSLADVLQQSIALPSRPETERRTSAHASWDPRHSDIGGFKRERKIGHMDHHRASATF</sequence>
<evidence type="ECO:0000313" key="2">
    <source>
        <dbReference type="EMBL" id="CAD7205099.1"/>
    </source>
</evidence>
<dbReference type="EMBL" id="OA574041">
    <property type="protein sequence ID" value="CAD7205099.1"/>
    <property type="molecule type" value="Genomic_DNA"/>
</dbReference>
<evidence type="ECO:0000256" key="1">
    <source>
        <dbReference type="SAM" id="MobiDB-lite"/>
    </source>
</evidence>
<dbReference type="SUPFAM" id="SSF52980">
    <property type="entry name" value="Restriction endonuclease-like"/>
    <property type="match status" value="1"/>
</dbReference>
<dbReference type="Gene3D" id="3.90.320.10">
    <property type="match status" value="1"/>
</dbReference>
<dbReference type="PANTHER" id="PTHR46609">
    <property type="entry name" value="EXONUCLEASE, PHAGE-TYPE/RECB, C-TERMINAL DOMAIN-CONTAINING PROTEIN"/>
    <property type="match status" value="1"/>
</dbReference>
<gene>
    <name evidence="2" type="ORF">TDIB3V08_LOCUS11253</name>
</gene>
<dbReference type="AlphaFoldDB" id="A0A7R8VV47"/>
<accession>A0A7R8VV47</accession>
<feature type="region of interest" description="Disordered" evidence="1">
    <location>
        <begin position="230"/>
        <end position="253"/>
    </location>
</feature>
<organism evidence="2">
    <name type="scientific">Timema douglasi</name>
    <name type="common">Walking stick</name>
    <dbReference type="NCBI Taxonomy" id="61478"/>
    <lineage>
        <taxon>Eukaryota</taxon>
        <taxon>Metazoa</taxon>
        <taxon>Ecdysozoa</taxon>
        <taxon>Arthropoda</taxon>
        <taxon>Hexapoda</taxon>
        <taxon>Insecta</taxon>
        <taxon>Pterygota</taxon>
        <taxon>Neoptera</taxon>
        <taxon>Polyneoptera</taxon>
        <taxon>Phasmatodea</taxon>
        <taxon>Timematodea</taxon>
        <taxon>Timematoidea</taxon>
        <taxon>Timematidae</taxon>
        <taxon>Timema</taxon>
    </lineage>
</organism>
<dbReference type="InterPro" id="IPR051703">
    <property type="entry name" value="NF-kappa-B_Signaling_Reg"/>
</dbReference>
<dbReference type="InterPro" id="IPR011335">
    <property type="entry name" value="Restrct_endonuc-II-like"/>
</dbReference>
<dbReference type="GO" id="GO:0006281">
    <property type="term" value="P:DNA repair"/>
    <property type="evidence" value="ECO:0007669"/>
    <property type="project" value="UniProtKB-ARBA"/>
</dbReference>
<name>A0A7R8VV47_TIMDO</name>
<reference evidence="2" key="1">
    <citation type="submission" date="2020-11" db="EMBL/GenBank/DDBJ databases">
        <authorList>
            <person name="Tran Van P."/>
        </authorList>
    </citation>
    <scope>NUCLEOTIDE SEQUENCE</scope>
</reference>
<dbReference type="PANTHER" id="PTHR46609:SF8">
    <property type="entry name" value="YQAJ VIRAL RECOMBINASE DOMAIN-CONTAINING PROTEIN"/>
    <property type="match status" value="1"/>
</dbReference>
<evidence type="ECO:0008006" key="3">
    <source>
        <dbReference type="Google" id="ProtNLM"/>
    </source>
</evidence>
<protein>
    <recommendedName>
        <fullName evidence="3">YqaJ viral recombinase domain-containing protein</fullName>
    </recommendedName>
</protein>
<feature type="compositionally biased region" description="Basic and acidic residues" evidence="1">
    <location>
        <begin position="233"/>
        <end position="253"/>
    </location>
</feature>
<proteinExistence type="predicted"/>
<dbReference type="InterPro" id="IPR011604">
    <property type="entry name" value="PDDEXK-like_dom_sf"/>
</dbReference>